<keyword evidence="3" id="KW-1185">Reference proteome</keyword>
<organism evidence="2 3">
    <name type="scientific">Trichonephila clavipes</name>
    <name type="common">Golden silk orbweaver</name>
    <name type="synonym">Nephila clavipes</name>
    <dbReference type="NCBI Taxonomy" id="2585209"/>
    <lineage>
        <taxon>Eukaryota</taxon>
        <taxon>Metazoa</taxon>
        <taxon>Ecdysozoa</taxon>
        <taxon>Arthropoda</taxon>
        <taxon>Chelicerata</taxon>
        <taxon>Arachnida</taxon>
        <taxon>Araneae</taxon>
        <taxon>Araneomorphae</taxon>
        <taxon>Entelegynae</taxon>
        <taxon>Araneoidea</taxon>
        <taxon>Nephilidae</taxon>
        <taxon>Trichonephila</taxon>
    </lineage>
</organism>
<evidence type="ECO:0000256" key="1">
    <source>
        <dbReference type="SAM" id="MobiDB-lite"/>
    </source>
</evidence>
<dbReference type="Proteomes" id="UP000887159">
    <property type="component" value="Unassembled WGS sequence"/>
</dbReference>
<gene>
    <name evidence="2" type="ORF">TNCV_159021</name>
</gene>
<comment type="caution">
    <text evidence="2">The sequence shown here is derived from an EMBL/GenBank/DDBJ whole genome shotgun (WGS) entry which is preliminary data.</text>
</comment>
<feature type="region of interest" description="Disordered" evidence="1">
    <location>
        <begin position="52"/>
        <end position="82"/>
    </location>
</feature>
<dbReference type="AlphaFoldDB" id="A0A8X6R4Q8"/>
<evidence type="ECO:0000313" key="2">
    <source>
        <dbReference type="EMBL" id="GFX88085.1"/>
    </source>
</evidence>
<sequence>MVTLVRRLLKAYIDDNATYFTTSESVDRITDNYGERGARAVVAVNLRSCPKEDSGSAFIPPPPLSRQDGDGEISGVSRSQYA</sequence>
<reference evidence="2" key="1">
    <citation type="submission" date="2020-08" db="EMBL/GenBank/DDBJ databases">
        <title>Multicomponent nature underlies the extraordinary mechanical properties of spider dragline silk.</title>
        <authorList>
            <person name="Kono N."/>
            <person name="Nakamura H."/>
            <person name="Mori M."/>
            <person name="Yoshida Y."/>
            <person name="Ohtoshi R."/>
            <person name="Malay A.D."/>
            <person name="Moran D.A.P."/>
            <person name="Tomita M."/>
            <person name="Numata K."/>
            <person name="Arakawa K."/>
        </authorList>
    </citation>
    <scope>NUCLEOTIDE SEQUENCE</scope>
</reference>
<evidence type="ECO:0000313" key="3">
    <source>
        <dbReference type="Proteomes" id="UP000887159"/>
    </source>
</evidence>
<protein>
    <submittedName>
        <fullName evidence="2">Uncharacterized protein</fullName>
    </submittedName>
</protein>
<name>A0A8X6R4Q8_TRICX</name>
<dbReference type="EMBL" id="BMAU01021046">
    <property type="protein sequence ID" value="GFX88085.1"/>
    <property type="molecule type" value="Genomic_DNA"/>
</dbReference>
<proteinExistence type="predicted"/>
<accession>A0A8X6R4Q8</accession>